<reference evidence="1 2" key="1">
    <citation type="journal article" date="2021" name="Commun. Biol.">
        <title>The genome of Shorea leprosula (Dipterocarpaceae) highlights the ecological relevance of drought in aseasonal tropical rainforests.</title>
        <authorList>
            <person name="Ng K.K.S."/>
            <person name="Kobayashi M.J."/>
            <person name="Fawcett J.A."/>
            <person name="Hatakeyama M."/>
            <person name="Paape T."/>
            <person name="Ng C.H."/>
            <person name="Ang C.C."/>
            <person name="Tnah L.H."/>
            <person name="Lee C.T."/>
            <person name="Nishiyama T."/>
            <person name="Sese J."/>
            <person name="O'Brien M.J."/>
            <person name="Copetti D."/>
            <person name="Mohd Noor M.I."/>
            <person name="Ong R.C."/>
            <person name="Putra M."/>
            <person name="Sireger I.Z."/>
            <person name="Indrioko S."/>
            <person name="Kosugi Y."/>
            <person name="Izuno A."/>
            <person name="Isagi Y."/>
            <person name="Lee S.L."/>
            <person name="Shimizu K.K."/>
        </authorList>
    </citation>
    <scope>NUCLEOTIDE SEQUENCE [LARGE SCALE GENOMIC DNA]</scope>
    <source>
        <strain evidence="1">214</strain>
    </source>
</reference>
<keyword evidence="2" id="KW-1185">Reference proteome</keyword>
<sequence length="51" mass="6178">MKGETQRLPRCYKTWKMIRGHCQVKKVDLRQWNDVDDEVAAEGAKRMKTRW</sequence>
<organism evidence="1 2">
    <name type="scientific">Rubroshorea leprosula</name>
    <dbReference type="NCBI Taxonomy" id="152421"/>
    <lineage>
        <taxon>Eukaryota</taxon>
        <taxon>Viridiplantae</taxon>
        <taxon>Streptophyta</taxon>
        <taxon>Embryophyta</taxon>
        <taxon>Tracheophyta</taxon>
        <taxon>Spermatophyta</taxon>
        <taxon>Magnoliopsida</taxon>
        <taxon>eudicotyledons</taxon>
        <taxon>Gunneridae</taxon>
        <taxon>Pentapetalae</taxon>
        <taxon>rosids</taxon>
        <taxon>malvids</taxon>
        <taxon>Malvales</taxon>
        <taxon>Dipterocarpaceae</taxon>
        <taxon>Rubroshorea</taxon>
    </lineage>
</organism>
<comment type="caution">
    <text evidence="1">The sequence shown here is derived from an EMBL/GenBank/DDBJ whole genome shotgun (WGS) entry which is preliminary data.</text>
</comment>
<dbReference type="AlphaFoldDB" id="A0AAV5LZ25"/>
<protein>
    <submittedName>
        <fullName evidence="1">Uncharacterized protein</fullName>
    </submittedName>
</protein>
<proteinExistence type="predicted"/>
<gene>
    <name evidence="1" type="ORF">SLEP1_g50150</name>
</gene>
<evidence type="ECO:0000313" key="1">
    <source>
        <dbReference type="EMBL" id="GKV42784.1"/>
    </source>
</evidence>
<evidence type="ECO:0000313" key="2">
    <source>
        <dbReference type="Proteomes" id="UP001054252"/>
    </source>
</evidence>
<name>A0AAV5LZ25_9ROSI</name>
<accession>A0AAV5LZ25</accession>
<dbReference type="EMBL" id="BPVZ01000161">
    <property type="protein sequence ID" value="GKV42784.1"/>
    <property type="molecule type" value="Genomic_DNA"/>
</dbReference>
<dbReference type="Proteomes" id="UP001054252">
    <property type="component" value="Unassembled WGS sequence"/>
</dbReference>